<dbReference type="AlphaFoldDB" id="A0A9P0XIE8"/>
<name>A0A9P0XIE8_PIEBR</name>
<dbReference type="InterPro" id="IPR040676">
    <property type="entry name" value="DUF5641"/>
</dbReference>
<dbReference type="Pfam" id="PF18701">
    <property type="entry name" value="DUF5641"/>
    <property type="match status" value="1"/>
</dbReference>
<feature type="compositionally biased region" description="Polar residues" evidence="1">
    <location>
        <begin position="967"/>
        <end position="977"/>
    </location>
</feature>
<dbReference type="PROSITE" id="PS50994">
    <property type="entry name" value="INTEGRASE"/>
    <property type="match status" value="1"/>
</dbReference>
<dbReference type="InterPro" id="IPR036397">
    <property type="entry name" value="RNaseH_sf"/>
</dbReference>
<dbReference type="GO" id="GO:0003676">
    <property type="term" value="F:nucleic acid binding"/>
    <property type="evidence" value="ECO:0007669"/>
    <property type="project" value="InterPro"/>
</dbReference>
<evidence type="ECO:0000313" key="4">
    <source>
        <dbReference type="EMBL" id="CAH4037621.1"/>
    </source>
</evidence>
<dbReference type="InterPro" id="IPR041588">
    <property type="entry name" value="Integrase_H2C2"/>
</dbReference>
<dbReference type="Pfam" id="PF17921">
    <property type="entry name" value="Integrase_H2C2"/>
    <property type="match status" value="1"/>
</dbReference>
<feature type="transmembrane region" description="Helical" evidence="2">
    <location>
        <begin position="810"/>
        <end position="829"/>
    </location>
</feature>
<evidence type="ECO:0000256" key="2">
    <source>
        <dbReference type="SAM" id="Phobius"/>
    </source>
</evidence>
<feature type="domain" description="Integrase catalytic" evidence="3">
    <location>
        <begin position="269"/>
        <end position="463"/>
    </location>
</feature>
<comment type="caution">
    <text evidence="4">The sequence shown here is derived from an EMBL/GenBank/DDBJ whole genome shotgun (WGS) entry which is preliminary data.</text>
</comment>
<feature type="region of interest" description="Disordered" evidence="1">
    <location>
        <begin position="915"/>
        <end position="984"/>
    </location>
</feature>
<dbReference type="InterPro" id="IPR012337">
    <property type="entry name" value="RNaseH-like_sf"/>
</dbReference>
<keyword evidence="2" id="KW-1133">Transmembrane helix</keyword>
<keyword evidence="2" id="KW-0812">Transmembrane</keyword>
<accession>A0A9P0XIE8</accession>
<feature type="compositionally biased region" description="Acidic residues" evidence="1">
    <location>
        <begin position="925"/>
        <end position="936"/>
    </location>
</feature>
<dbReference type="GO" id="GO:0015074">
    <property type="term" value="P:DNA integration"/>
    <property type="evidence" value="ECO:0007669"/>
    <property type="project" value="InterPro"/>
</dbReference>
<dbReference type="Gene3D" id="3.30.420.10">
    <property type="entry name" value="Ribonuclease H-like superfamily/Ribonuclease H"/>
    <property type="match status" value="1"/>
</dbReference>
<evidence type="ECO:0000313" key="5">
    <source>
        <dbReference type="Proteomes" id="UP001152562"/>
    </source>
</evidence>
<dbReference type="EMBL" id="CALOZG010000085">
    <property type="protein sequence ID" value="CAH4037621.1"/>
    <property type="molecule type" value="Genomic_DNA"/>
</dbReference>
<evidence type="ECO:0000256" key="1">
    <source>
        <dbReference type="SAM" id="MobiDB-lite"/>
    </source>
</evidence>
<evidence type="ECO:0000259" key="3">
    <source>
        <dbReference type="PROSITE" id="PS50994"/>
    </source>
</evidence>
<dbReference type="SUPFAM" id="SSF53098">
    <property type="entry name" value="Ribonuclease H-like"/>
    <property type="match status" value="1"/>
</dbReference>
<proteinExistence type="predicted"/>
<gene>
    <name evidence="4" type="ORF">PIBRA_LOCUS13266</name>
</gene>
<organism evidence="4 5">
    <name type="scientific">Pieris brassicae</name>
    <name type="common">White butterfly</name>
    <name type="synonym">Large white butterfly</name>
    <dbReference type="NCBI Taxonomy" id="7116"/>
    <lineage>
        <taxon>Eukaryota</taxon>
        <taxon>Metazoa</taxon>
        <taxon>Ecdysozoa</taxon>
        <taxon>Arthropoda</taxon>
        <taxon>Hexapoda</taxon>
        <taxon>Insecta</taxon>
        <taxon>Pterygota</taxon>
        <taxon>Neoptera</taxon>
        <taxon>Endopterygota</taxon>
        <taxon>Lepidoptera</taxon>
        <taxon>Glossata</taxon>
        <taxon>Ditrysia</taxon>
        <taxon>Papilionoidea</taxon>
        <taxon>Pieridae</taxon>
        <taxon>Pierinae</taxon>
        <taxon>Pieris</taxon>
    </lineage>
</organism>
<feature type="compositionally biased region" description="Low complexity" evidence="1">
    <location>
        <begin position="938"/>
        <end position="966"/>
    </location>
</feature>
<dbReference type="PANTHER" id="PTHR47331">
    <property type="entry name" value="PHD-TYPE DOMAIN-CONTAINING PROTEIN"/>
    <property type="match status" value="1"/>
</dbReference>
<reference evidence="4" key="1">
    <citation type="submission" date="2022-05" db="EMBL/GenBank/DDBJ databases">
        <authorList>
            <person name="Okamura Y."/>
        </authorList>
    </citation>
    <scope>NUCLEOTIDE SEQUENCE</scope>
</reference>
<keyword evidence="5" id="KW-1185">Reference proteome</keyword>
<dbReference type="InterPro" id="IPR001584">
    <property type="entry name" value="Integrase_cat-core"/>
</dbReference>
<keyword evidence="2" id="KW-0472">Membrane</keyword>
<dbReference type="PANTHER" id="PTHR47331:SF1">
    <property type="entry name" value="GAG-LIKE PROTEIN"/>
    <property type="match status" value="1"/>
</dbReference>
<protein>
    <recommendedName>
        <fullName evidence="3">Integrase catalytic domain-containing protein</fullName>
    </recommendedName>
</protein>
<dbReference type="Proteomes" id="UP001152562">
    <property type="component" value="Unassembled WGS sequence"/>
</dbReference>
<sequence>MEAICKQKSQANCSRYAVKHVKSEENPADCASRGISVKQLEMHSLWWNGPSWLPLYRNDKETPSYFTKEEEKNQYLVNIVQGAENTVKGIIQNCSSFSWAIRIVAWILRLLPKNKDKRERYLTLAEVKEAKRKIIRNVQEDDFFYEIENLRRKESINKSTLIALNTYLGQDGLLRVGGRLRNAFISKDMQHPIIISHTGRLTDLIIDQAHKLTFHGGPRLTLSLIRQKYWIVGGNRAVKRQLRLCVTCVKNNPRMQYQIMGDLPEARCNPARPFKHTGVDFTGYILIKSSKGRGIKCTKGYIAVFICMATKAVHLEVVSDLTTSAFLAALKRMAARRGTPEHIYSDNVTNFIGANRVLDSGYDELKRVFANEQFATTITDMEINWHFNAPAWPSAGGLWEAAVKSLKAHTKKVIGDQKFTYEELSTLVAQLETCLNTRPLCPISEDPEDINFLTPAHFLTGGPTLSLLPTENDLRTRWYLVEKTFQDIWKRWQSEYLPTLTSRSKWQKPRENLKLQDLVAIHDANIPPGKWAMGRVVELHPGTDNIVRVVSLKTKNGVIKRPIAKLSPLPVQNSSNAAAENESNISAKPRPILRKGLGNVLAIMLSFIYFLTYVSATHPENYNISTFNNNKGFEELKYYDQVLLTQHPGTRSNRRRRGLINGVGYAAHSLFGVLDESFAEQYQKDISLVKENEQHLANLWKNQTSVLEAEYNLMKRSEEENYNLRKLINRHANEVKKAITTQVTEINRLERITQFTLDTISATNVLANLRNMQEYLIDTITDIYHGTDLEDMRKEAPIISSVTFHDIHQYIALYSILGIFVVIGAILLLRRFRRAGTVAPVQQIPSGQATIPIQKTIDGQQETSIAALAAAVAASVAMGSTEPTRDRTPIGLSHPVDPGTVQWYYSMLLFLDDQEEPRRSRSNMDDESTDNEEIESEASPAAQSTPATQSTQQSPPATQTTSQSTPDTRSITNTLFNRSRPKKMENLAISHQVMDSTSVRFNNYGNNFPSPVAHTPSPVGNNPSPVPYQKSNYDFQTHPGSQSILQTPIMQTSQQDQSQQVQNSAATFLSNFT</sequence>